<organism evidence="2 3">
    <name type="scientific">Acetivibrio thermocellus (strain ATCC 27405 / DSM 1237 / JCM 9322 / NBRC 103400 / NCIMB 10682 / NRRL B-4536 / VPI 7372)</name>
    <name type="common">Clostridium thermocellum</name>
    <dbReference type="NCBI Taxonomy" id="203119"/>
    <lineage>
        <taxon>Bacteria</taxon>
        <taxon>Bacillati</taxon>
        <taxon>Bacillota</taxon>
        <taxon>Clostridia</taxon>
        <taxon>Eubacteriales</taxon>
        <taxon>Oscillospiraceae</taxon>
        <taxon>Acetivibrio</taxon>
    </lineage>
</organism>
<proteinExistence type="predicted"/>
<evidence type="ECO:0000256" key="1">
    <source>
        <dbReference type="SAM" id="Phobius"/>
    </source>
</evidence>
<evidence type="ECO:0000313" key="2">
    <source>
        <dbReference type="EMBL" id="ABN53112.1"/>
    </source>
</evidence>
<dbReference type="EMBL" id="CP000568">
    <property type="protein sequence ID" value="ABN53112.1"/>
    <property type="molecule type" value="Genomic_DNA"/>
</dbReference>
<reference evidence="3" key="1">
    <citation type="submission" date="2007-02" db="EMBL/GenBank/DDBJ databases">
        <title>Complete sequence of Clostridium thermocellum ATCC 27405.</title>
        <authorList>
            <consortium name="US DOE Joint Genome Institute"/>
            <person name="Copeland A."/>
            <person name="Lucas S."/>
            <person name="Lapidus A."/>
            <person name="Barry K."/>
            <person name="Detter J.C."/>
            <person name="Glavina del Rio T."/>
            <person name="Hammon N."/>
            <person name="Israni S."/>
            <person name="Dalin E."/>
            <person name="Tice H."/>
            <person name="Pitluck S."/>
            <person name="Chertkov O."/>
            <person name="Brettin T."/>
            <person name="Bruce D."/>
            <person name="Han C."/>
            <person name="Tapia R."/>
            <person name="Gilna P."/>
            <person name="Schmutz J."/>
            <person name="Larimer F."/>
            <person name="Land M."/>
            <person name="Hauser L."/>
            <person name="Kyrpides N."/>
            <person name="Mikhailova N."/>
            <person name="Wu J.H.D."/>
            <person name="Newcomb M."/>
            <person name="Richardson P."/>
        </authorList>
    </citation>
    <scope>NUCLEOTIDE SEQUENCE [LARGE SCALE GENOMIC DNA]</scope>
    <source>
        <strain evidence="3">ATCC 27405 / DSM 1237 / JCM 9322 / NBRC 103400 / NCIMB 10682 / NRRL B-4536 / VPI 7372</strain>
    </source>
</reference>
<dbReference type="AlphaFoldDB" id="A3DGN3"/>
<name>A3DGN3_ACET2</name>
<keyword evidence="1" id="KW-1133">Transmembrane helix</keyword>
<evidence type="ECO:0000313" key="3">
    <source>
        <dbReference type="Proteomes" id="UP000002145"/>
    </source>
</evidence>
<feature type="transmembrane region" description="Helical" evidence="1">
    <location>
        <begin position="70"/>
        <end position="88"/>
    </location>
</feature>
<protein>
    <submittedName>
        <fullName evidence="2">Uncharacterized protein</fullName>
    </submittedName>
</protein>
<gene>
    <name evidence="2" type="ordered locus">Cthe_1891</name>
</gene>
<sequence>MVRYFSYFSMVPVGYGNWFPIITAFLSVIIVLLLLAGMKKVNTGNTVEILLIICIISQLLLWLLFNSVSAVGVCVMVLHIIVFILQMFQKRKLGK</sequence>
<feature type="transmembrane region" description="Helical" evidence="1">
    <location>
        <begin position="15"/>
        <end position="35"/>
    </location>
</feature>
<accession>A3DGN3</accession>
<keyword evidence="1" id="KW-0472">Membrane</keyword>
<reference evidence="2 3" key="2">
    <citation type="journal article" date="2013" name="Biotechnol. Biofuels">
        <title>Global transcriptome analysis of Clostridium thermocellum ATCC 27405 during growth on dilute acid pretreated Populus and switchgrass.</title>
        <authorList>
            <person name="Wilson C.M."/>
            <person name="Rodriguez M.Jr."/>
            <person name="Johnson C.M."/>
            <person name="Martin S.L."/>
            <person name="Chu T.M."/>
            <person name="Wolfinger R.D."/>
            <person name="Hauser L.J."/>
            <person name="Land M.L."/>
            <person name="Klingeman D.M."/>
            <person name="Syed M.H."/>
            <person name="Ragauskas A.J."/>
            <person name="Tschaplinski T.J."/>
            <person name="Mielenz J.R."/>
            <person name="Brown S.D."/>
        </authorList>
    </citation>
    <scope>NUCLEOTIDE SEQUENCE [LARGE SCALE GENOMIC DNA]</scope>
    <source>
        <strain evidence="3">ATCC 27405 / DSM 1237 / JCM 9322 / NBRC 103400 / NCIMB 10682 / NRRL B-4536 / VPI 7372</strain>
    </source>
</reference>
<dbReference type="KEGG" id="cth:Cthe_1891"/>
<feature type="transmembrane region" description="Helical" evidence="1">
    <location>
        <begin position="47"/>
        <end position="64"/>
    </location>
</feature>
<keyword evidence="1" id="KW-0812">Transmembrane</keyword>
<dbReference type="HOGENOM" id="CLU_168139_0_0_9"/>
<keyword evidence="3" id="KW-1185">Reference proteome</keyword>
<dbReference type="Proteomes" id="UP000002145">
    <property type="component" value="Chromosome"/>
</dbReference>
<dbReference type="STRING" id="203119.Cthe_1891"/>